<sequence>MSKGKLIDSFQEETKREKCLDQDTDEIPIQKKVKIEDKITIKVPFADILSSDEESSDSSQILNGIRTKFINDVPNLDSPIIIRKQDNKEDSQLF</sequence>
<reference evidence="1" key="1">
    <citation type="submission" date="2021-01" db="EMBL/GenBank/DDBJ databases">
        <authorList>
            <consortium name="Genoscope - CEA"/>
            <person name="William W."/>
        </authorList>
    </citation>
    <scope>NUCLEOTIDE SEQUENCE</scope>
</reference>
<evidence type="ECO:0000313" key="1">
    <source>
        <dbReference type="EMBL" id="CAD8070269.1"/>
    </source>
</evidence>
<proteinExistence type="predicted"/>
<dbReference type="EMBL" id="CAJJDM010000045">
    <property type="protein sequence ID" value="CAD8070269.1"/>
    <property type="molecule type" value="Genomic_DNA"/>
</dbReference>
<dbReference type="AlphaFoldDB" id="A0A8S1LT66"/>
<name>A0A8S1LT66_PARPR</name>
<evidence type="ECO:0000313" key="2">
    <source>
        <dbReference type="Proteomes" id="UP000688137"/>
    </source>
</evidence>
<accession>A0A8S1LT66</accession>
<comment type="caution">
    <text evidence="1">The sequence shown here is derived from an EMBL/GenBank/DDBJ whole genome shotgun (WGS) entry which is preliminary data.</text>
</comment>
<keyword evidence="2" id="KW-1185">Reference proteome</keyword>
<dbReference type="Proteomes" id="UP000688137">
    <property type="component" value="Unassembled WGS sequence"/>
</dbReference>
<organism evidence="1 2">
    <name type="scientific">Paramecium primaurelia</name>
    <dbReference type="NCBI Taxonomy" id="5886"/>
    <lineage>
        <taxon>Eukaryota</taxon>
        <taxon>Sar</taxon>
        <taxon>Alveolata</taxon>
        <taxon>Ciliophora</taxon>
        <taxon>Intramacronucleata</taxon>
        <taxon>Oligohymenophorea</taxon>
        <taxon>Peniculida</taxon>
        <taxon>Parameciidae</taxon>
        <taxon>Paramecium</taxon>
    </lineage>
</organism>
<protein>
    <submittedName>
        <fullName evidence="1">Uncharacterized protein</fullName>
    </submittedName>
</protein>
<gene>
    <name evidence="1" type="ORF">PPRIM_AZ9-3.1.T0450143</name>
</gene>